<proteinExistence type="predicted"/>
<gene>
    <name evidence="2" type="ORF">F2Q70_00013122</name>
</gene>
<organism evidence="2">
    <name type="scientific">Brassica cretica</name>
    <name type="common">Mustard</name>
    <dbReference type="NCBI Taxonomy" id="69181"/>
    <lineage>
        <taxon>Eukaryota</taxon>
        <taxon>Viridiplantae</taxon>
        <taxon>Streptophyta</taxon>
        <taxon>Embryophyta</taxon>
        <taxon>Tracheophyta</taxon>
        <taxon>Spermatophyta</taxon>
        <taxon>Magnoliopsida</taxon>
        <taxon>eudicotyledons</taxon>
        <taxon>Gunneridae</taxon>
        <taxon>Pentapetalae</taxon>
        <taxon>rosids</taxon>
        <taxon>malvids</taxon>
        <taxon>Brassicales</taxon>
        <taxon>Brassicaceae</taxon>
        <taxon>Brassiceae</taxon>
        <taxon>Brassica</taxon>
    </lineage>
</organism>
<keyword evidence="1" id="KW-0732">Signal</keyword>
<protein>
    <recommendedName>
        <fullName evidence="3">Secreted protein</fullName>
    </recommendedName>
</protein>
<sequence>MLLESSSPSYVHGLVNLIWILRILFGGNATSSSTACEYSVVIRFLMTSTVVFPLQNPPDEPVIVVTSINQRITEYEVTWWCYLLTYSHVKDHSYHHHHYANSCHDLTETSYPVR</sequence>
<comment type="caution">
    <text evidence="2">The sequence shown here is derived from an EMBL/GenBank/DDBJ whole genome shotgun (WGS) entry which is preliminary data.</text>
</comment>
<feature type="signal peptide" evidence="1">
    <location>
        <begin position="1"/>
        <end position="29"/>
    </location>
</feature>
<feature type="chain" id="PRO_5035833380" description="Secreted protein" evidence="1">
    <location>
        <begin position="30"/>
        <end position="114"/>
    </location>
</feature>
<evidence type="ECO:0000256" key="1">
    <source>
        <dbReference type="SAM" id="SignalP"/>
    </source>
</evidence>
<dbReference type="EMBL" id="QGKY02000089">
    <property type="protein sequence ID" value="KAF2613866.1"/>
    <property type="molecule type" value="Genomic_DNA"/>
</dbReference>
<reference evidence="2" key="1">
    <citation type="submission" date="2019-12" db="EMBL/GenBank/DDBJ databases">
        <title>Genome sequencing and annotation of Brassica cretica.</title>
        <authorList>
            <person name="Studholme D.J."/>
            <person name="Sarris P.F."/>
        </authorList>
    </citation>
    <scope>NUCLEOTIDE SEQUENCE</scope>
    <source>
        <strain evidence="2">PFS-102/07</strain>
        <tissue evidence="2">Leaf</tissue>
    </source>
</reference>
<accession>A0A8S9M9J2</accession>
<name>A0A8S9M9J2_BRACR</name>
<evidence type="ECO:0000313" key="2">
    <source>
        <dbReference type="EMBL" id="KAF2613866.1"/>
    </source>
</evidence>
<dbReference type="AlphaFoldDB" id="A0A8S9M9J2"/>
<evidence type="ECO:0008006" key="3">
    <source>
        <dbReference type="Google" id="ProtNLM"/>
    </source>
</evidence>